<dbReference type="Gene3D" id="1.25.40.10">
    <property type="entry name" value="Tetratricopeptide repeat domain"/>
    <property type="match status" value="1"/>
</dbReference>
<evidence type="ECO:0000313" key="3">
    <source>
        <dbReference type="Proteomes" id="UP000609726"/>
    </source>
</evidence>
<organism evidence="2 3">
    <name type="scientific">Massilia mucilaginosa</name>
    <dbReference type="NCBI Taxonomy" id="2609282"/>
    <lineage>
        <taxon>Bacteria</taxon>
        <taxon>Pseudomonadati</taxon>
        <taxon>Pseudomonadota</taxon>
        <taxon>Betaproteobacteria</taxon>
        <taxon>Burkholderiales</taxon>
        <taxon>Oxalobacteraceae</taxon>
        <taxon>Telluria group</taxon>
        <taxon>Massilia</taxon>
    </lineage>
</organism>
<feature type="compositionally biased region" description="Basic and acidic residues" evidence="1">
    <location>
        <begin position="184"/>
        <end position="210"/>
    </location>
</feature>
<proteinExistence type="predicted"/>
<accession>A0ABX0NSZ7</accession>
<dbReference type="SUPFAM" id="SSF48452">
    <property type="entry name" value="TPR-like"/>
    <property type="match status" value="1"/>
</dbReference>
<feature type="compositionally biased region" description="Basic and acidic residues" evidence="1">
    <location>
        <begin position="163"/>
        <end position="174"/>
    </location>
</feature>
<evidence type="ECO:0000256" key="1">
    <source>
        <dbReference type="SAM" id="MobiDB-lite"/>
    </source>
</evidence>
<evidence type="ECO:0008006" key="4">
    <source>
        <dbReference type="Google" id="ProtNLM"/>
    </source>
</evidence>
<reference evidence="2 3" key="1">
    <citation type="submission" date="2019-10" db="EMBL/GenBank/DDBJ databases">
        <title>Taxonomy of Antarctic Massilia spp.: description of Massilia rubra sp. nov., Massilia aquatica sp. nov., Massilia mucilaginosa sp. nov., Massilia frigida sp. nov. isolated from streams, lakes and regoliths.</title>
        <authorList>
            <person name="Holochova P."/>
            <person name="Sedlacek I."/>
            <person name="Kralova S."/>
            <person name="Maslanova I."/>
            <person name="Busse H.-J."/>
            <person name="Stankova E."/>
            <person name="Vrbovska V."/>
            <person name="Kovarovic V."/>
            <person name="Bartak M."/>
            <person name="Svec P."/>
            <person name="Pantucek R."/>
        </authorList>
    </citation>
    <scope>NUCLEOTIDE SEQUENCE [LARGE SCALE GENOMIC DNA]</scope>
    <source>
        <strain evidence="2 3">CCM 8733</strain>
    </source>
</reference>
<comment type="caution">
    <text evidence="2">The sequence shown here is derived from an EMBL/GenBank/DDBJ whole genome shotgun (WGS) entry which is preliminary data.</text>
</comment>
<gene>
    <name evidence="2" type="ORF">F2P45_13590</name>
</gene>
<evidence type="ECO:0000313" key="2">
    <source>
        <dbReference type="EMBL" id="NHZ90039.1"/>
    </source>
</evidence>
<feature type="region of interest" description="Disordered" evidence="1">
    <location>
        <begin position="152"/>
        <end position="210"/>
    </location>
</feature>
<dbReference type="EMBL" id="WHJH01000013">
    <property type="protein sequence ID" value="NHZ90039.1"/>
    <property type="molecule type" value="Genomic_DNA"/>
</dbReference>
<keyword evidence="3" id="KW-1185">Reference proteome</keyword>
<protein>
    <recommendedName>
        <fullName evidence="4">Tetratricopeptide repeat protein</fullName>
    </recommendedName>
</protein>
<dbReference type="RefSeq" id="WP_166875644.1">
    <property type="nucleotide sequence ID" value="NZ_WHJH01000013.1"/>
</dbReference>
<sequence length="210" mass="22632">MTTFSDFKYLCGVLACAAALTGCETTKPVIPKGPAPLAELLNQGTQASAAGRKEEAIGYWKQATAAYSGDKAPWANIAQSRYDSGQYGEAIVSAQEVLLRDPNDKAANTIIVSAGLRLANRALGDLSRQNALIGQVRADSQDQIRQLRDNMGDAAPAAGPRKLQSETRTIKPVKDNNPLNSLRDTPKVDTDKPLPKPRETEVKTPFDLLR</sequence>
<name>A0ABX0NSZ7_9BURK</name>
<dbReference type="Proteomes" id="UP000609726">
    <property type="component" value="Unassembled WGS sequence"/>
</dbReference>
<dbReference type="InterPro" id="IPR011990">
    <property type="entry name" value="TPR-like_helical_dom_sf"/>
</dbReference>